<accession>A0ABX1RTK3</accession>
<dbReference type="Gene3D" id="2.170.130.10">
    <property type="entry name" value="TonB-dependent receptor, plug domain"/>
    <property type="match status" value="1"/>
</dbReference>
<dbReference type="Pfam" id="PF07715">
    <property type="entry name" value="Plug"/>
    <property type="match status" value="1"/>
</dbReference>
<keyword evidence="4" id="KW-0812">Transmembrane</keyword>
<reference evidence="8 9" key="1">
    <citation type="submission" date="2020-04" db="EMBL/GenBank/DDBJ databases">
        <title>A Flavivirga sp. nov.</title>
        <authorList>
            <person name="Sun X."/>
        </authorList>
    </citation>
    <scope>NUCLEOTIDE SEQUENCE [LARGE SCALE GENOMIC DNA]</scope>
    <source>
        <strain evidence="8 9">Y03</strain>
    </source>
</reference>
<name>A0ABX1RTK3_9FLAO</name>
<dbReference type="PROSITE" id="PS52016">
    <property type="entry name" value="TONB_DEPENDENT_REC_3"/>
    <property type="match status" value="1"/>
</dbReference>
<dbReference type="Pfam" id="PF07660">
    <property type="entry name" value="STN"/>
    <property type="match status" value="1"/>
</dbReference>
<feature type="chain" id="PRO_5046403800" evidence="5">
    <location>
        <begin position="18"/>
        <end position="1129"/>
    </location>
</feature>
<evidence type="ECO:0000256" key="3">
    <source>
        <dbReference type="ARBA" id="ARBA00023237"/>
    </source>
</evidence>
<keyword evidence="2 4" id="KW-0472">Membrane</keyword>
<dbReference type="InterPro" id="IPR023996">
    <property type="entry name" value="TonB-dep_OMP_SusC/RagA"/>
</dbReference>
<proteinExistence type="inferred from homology"/>
<evidence type="ECO:0000256" key="2">
    <source>
        <dbReference type="ARBA" id="ARBA00023136"/>
    </source>
</evidence>
<evidence type="ECO:0000313" key="9">
    <source>
        <dbReference type="Proteomes" id="UP000746690"/>
    </source>
</evidence>
<feature type="signal peptide" evidence="5">
    <location>
        <begin position="1"/>
        <end position="17"/>
    </location>
</feature>
<dbReference type="NCBIfam" id="TIGR04057">
    <property type="entry name" value="SusC_RagA_signa"/>
    <property type="match status" value="1"/>
</dbReference>
<dbReference type="EMBL" id="JABBHF010000002">
    <property type="protein sequence ID" value="NMH86876.1"/>
    <property type="molecule type" value="Genomic_DNA"/>
</dbReference>
<evidence type="ECO:0000259" key="7">
    <source>
        <dbReference type="Pfam" id="PF07715"/>
    </source>
</evidence>
<evidence type="ECO:0000313" key="8">
    <source>
        <dbReference type="EMBL" id="NMH86876.1"/>
    </source>
</evidence>
<comment type="caution">
    <text evidence="8">The sequence shown here is derived from an EMBL/GenBank/DDBJ whole genome shotgun (WGS) entry which is preliminary data.</text>
</comment>
<evidence type="ECO:0000256" key="4">
    <source>
        <dbReference type="PROSITE-ProRule" id="PRU01360"/>
    </source>
</evidence>
<dbReference type="InterPro" id="IPR012910">
    <property type="entry name" value="Plug_dom"/>
</dbReference>
<dbReference type="Proteomes" id="UP000746690">
    <property type="component" value="Unassembled WGS sequence"/>
</dbReference>
<keyword evidence="8" id="KW-0675">Receptor</keyword>
<dbReference type="SUPFAM" id="SSF49464">
    <property type="entry name" value="Carboxypeptidase regulatory domain-like"/>
    <property type="match status" value="1"/>
</dbReference>
<dbReference type="InterPro" id="IPR037066">
    <property type="entry name" value="Plug_dom_sf"/>
</dbReference>
<keyword evidence="9" id="KW-1185">Reference proteome</keyword>
<organism evidence="8 9">
    <name type="scientific">Flavivirga algicola</name>
    <dbReference type="NCBI Taxonomy" id="2729136"/>
    <lineage>
        <taxon>Bacteria</taxon>
        <taxon>Pseudomonadati</taxon>
        <taxon>Bacteroidota</taxon>
        <taxon>Flavobacteriia</taxon>
        <taxon>Flavobacteriales</taxon>
        <taxon>Flavobacteriaceae</taxon>
        <taxon>Flavivirga</taxon>
    </lineage>
</organism>
<dbReference type="InterPro" id="IPR011662">
    <property type="entry name" value="Secretin/TonB_short_N"/>
</dbReference>
<comment type="similarity">
    <text evidence="4">Belongs to the TonB-dependent receptor family.</text>
</comment>
<dbReference type="NCBIfam" id="TIGR04056">
    <property type="entry name" value="OMP_RagA_SusC"/>
    <property type="match status" value="1"/>
</dbReference>
<feature type="domain" description="Secretin/TonB short N-terminal" evidence="6">
    <location>
        <begin position="49"/>
        <end position="98"/>
    </location>
</feature>
<keyword evidence="1 4" id="KW-0813">Transport</keyword>
<dbReference type="InterPro" id="IPR023997">
    <property type="entry name" value="TonB-dep_OMP_SusC/RagA_CS"/>
</dbReference>
<dbReference type="Gene3D" id="2.60.40.1120">
    <property type="entry name" value="Carboxypeptidase-like, regulatory domain"/>
    <property type="match status" value="1"/>
</dbReference>
<protein>
    <submittedName>
        <fullName evidence="8">TonB-dependent receptor</fullName>
    </submittedName>
</protein>
<dbReference type="InterPro" id="IPR039426">
    <property type="entry name" value="TonB-dep_rcpt-like"/>
</dbReference>
<dbReference type="RefSeq" id="WP_169670831.1">
    <property type="nucleotide sequence ID" value="NZ_JABBHF010000002.1"/>
</dbReference>
<keyword evidence="4" id="KW-1134">Transmembrane beta strand</keyword>
<keyword evidence="5" id="KW-0732">Signal</keyword>
<comment type="subcellular location">
    <subcellularLocation>
        <location evidence="4">Cell outer membrane</location>
        <topology evidence="4">Multi-pass membrane protein</topology>
    </subcellularLocation>
</comment>
<keyword evidence="3 4" id="KW-0998">Cell outer membrane</keyword>
<dbReference type="Pfam" id="PF13715">
    <property type="entry name" value="CarbopepD_reg_2"/>
    <property type="match status" value="1"/>
</dbReference>
<feature type="domain" description="TonB-dependent receptor plug" evidence="7">
    <location>
        <begin position="215"/>
        <end position="320"/>
    </location>
</feature>
<evidence type="ECO:0000259" key="6">
    <source>
        <dbReference type="Pfam" id="PF07660"/>
    </source>
</evidence>
<dbReference type="SUPFAM" id="SSF56935">
    <property type="entry name" value="Porins"/>
    <property type="match status" value="1"/>
</dbReference>
<evidence type="ECO:0000256" key="1">
    <source>
        <dbReference type="ARBA" id="ARBA00022448"/>
    </source>
</evidence>
<dbReference type="InterPro" id="IPR008969">
    <property type="entry name" value="CarboxyPept-like_regulatory"/>
</dbReference>
<evidence type="ECO:0000256" key="5">
    <source>
        <dbReference type="SAM" id="SignalP"/>
    </source>
</evidence>
<sequence length="1129" mass="125475">MKLTVFLFLVSIFSINANTYSQNTKITCNLENVKITRVFEIIEKDTKFKFLYNHDEIDVNRVVSVKAEKIALKDVLNNLFANTNISFKVRKKQIILKKSEAKPLNILDKALNIQDEIEKIQNIKITGVVTGDDGLPLIGANVIVKGTSIGAVTDFDGNYQLNDVPPTAETLVFSYLGFKTKEVAINGQTVINTILESDASALDEVVVIGYGTTTKRKMVGAISSLDTEALEETPFANVSQALQGQVSGLMVQNSGGGLDKAPNISIRGAGKPLFIIDGVIIDPEDDFSFTSLNADDIESMSFLKDASATAVYGSRAGNGIVLVKTKRGKEGKLKVNYSYNYQLSQPTVLPERNSTYEYALIQNAAAAMDGIAPFFTDSEIEGMRLGTNRDLFPDSDWVALSLKDFASESRHNISASGGSKSTNYFVSMGYFDQGGILKSDAIGLDRLNIRSNLTTRFDEIGLEIGFNVNSSLQNYRAPALGEYTIWNNMFRKDPLLAAFNEDGTFGEGVNHPLAQNSKDAGYLKQREKFVNTQLILNWKVPGIEGLSAGAMVNYRDGDSYEKKWEVLAPQFNSDGSVYPVSKPRLDIESGFTKKTDIEANINYAKTFGVHGLDVTFAYNRIEAEGEGVSASRREFPSRAIDQIFAGPSDGQLTDGYAWQSANEGYVGRFKYDYASKYILEFSFRYDGNDNFAKDQRWGLFPATSFAWIASDEGFMKPLKDKGIINYLKLRASYGETGLSDGAIRLGYIPSYNLNPNAYNIGNVLVNGFSEGPLVNPNALTWFTRTSLNLGFDFNALKNKLSGSFDYFYYETDGFLQSPLDQYITPLGKDLPQIKSNSIQRRAGFELGLRYKNKVNDFSYEIGANYSRFDQLWERLDTEDEVTLKNPYIRVTHETNFFQRTPNSTAGLLVSNGLFQNGQDILNAPRPVASVETQPGDVRYVDVNGDGKIDVEDQRRFGKPTFPSSIYGIDFKLGYKAWSLMGLIQGTGDRYVAMGNGYQNGQARTHTLTFQQDYWSPTNTNAFFPRVSHTAGYNGGNNQLQSDYFVLNAKYIRLKTLQLGYDLKSTLFKNQDYISGCKLFLSGVNLFTISDVLDYFDPEDVVNQDNSVNGYTGAAYPLQRTYSLGVNVQF</sequence>
<gene>
    <name evidence="8" type="ORF">HHX25_05125</name>
</gene>